<comment type="subunit">
    <text evidence="7">Consists of a catalytic RNA component (M1 or rnpB) and a protein subunit.</text>
</comment>
<dbReference type="GO" id="GO:0000049">
    <property type="term" value="F:tRNA binding"/>
    <property type="evidence" value="ECO:0007669"/>
    <property type="project" value="UniProtKB-UniRule"/>
</dbReference>
<protein>
    <recommendedName>
        <fullName evidence="7 8">Ribonuclease P protein component</fullName>
        <shortName evidence="7">RNase P protein</shortName>
        <shortName evidence="7">RNaseP protein</shortName>
        <ecNumber evidence="7 8">3.1.26.5</ecNumber>
    </recommendedName>
    <alternativeName>
        <fullName evidence="7">Protein C5</fullName>
    </alternativeName>
</protein>
<evidence type="ECO:0000256" key="5">
    <source>
        <dbReference type="ARBA" id="ARBA00022801"/>
    </source>
</evidence>
<dbReference type="GO" id="GO:0030677">
    <property type="term" value="C:ribonuclease P complex"/>
    <property type="evidence" value="ECO:0007669"/>
    <property type="project" value="TreeGrafter"/>
</dbReference>
<comment type="catalytic activity">
    <reaction evidence="7">
        <text>Endonucleolytic cleavage of RNA, removing 5'-extranucleotides from tRNA precursor.</text>
        <dbReference type="EC" id="3.1.26.5"/>
    </reaction>
</comment>
<proteinExistence type="inferred from homology"/>
<dbReference type="NCBIfam" id="TIGR00188">
    <property type="entry name" value="rnpA"/>
    <property type="match status" value="1"/>
</dbReference>
<dbReference type="Proteomes" id="UP000249557">
    <property type="component" value="Unassembled WGS sequence"/>
</dbReference>
<keyword evidence="5 7" id="KW-0378">Hydrolase</keyword>
<dbReference type="PROSITE" id="PS00648">
    <property type="entry name" value="RIBONUCLEASE_P"/>
    <property type="match status" value="1"/>
</dbReference>
<dbReference type="InterPro" id="IPR000100">
    <property type="entry name" value="RNase_P"/>
</dbReference>
<comment type="function">
    <text evidence="1 7">RNaseP catalyzes the removal of the 5'-leader sequence from pre-tRNA to produce the mature 5'-terminus. It can also cleave other RNA substrates such as 4.5S RNA. The protein component plays an auxiliary but essential role in vivo by binding to the 5'-leader sequence and broadening the substrate specificity of the ribozyme.</text>
</comment>
<name>A0A2W5A8I9_9BACT</name>
<evidence type="ECO:0000313" key="10">
    <source>
        <dbReference type="Proteomes" id="UP000249557"/>
    </source>
</evidence>
<dbReference type="InterPro" id="IPR020568">
    <property type="entry name" value="Ribosomal_Su5_D2-typ_SF"/>
</dbReference>
<comment type="caution">
    <text evidence="9">The sequence shown here is derived from an EMBL/GenBank/DDBJ whole genome shotgun (WGS) entry which is preliminary data.</text>
</comment>
<evidence type="ECO:0000256" key="7">
    <source>
        <dbReference type="HAMAP-Rule" id="MF_00227"/>
    </source>
</evidence>
<evidence type="ECO:0000256" key="8">
    <source>
        <dbReference type="NCBIfam" id="TIGR00188"/>
    </source>
</evidence>
<dbReference type="InterPro" id="IPR014721">
    <property type="entry name" value="Ribsml_uS5_D2-typ_fold_subgr"/>
</dbReference>
<reference evidence="9 10" key="1">
    <citation type="submission" date="2017-08" db="EMBL/GenBank/DDBJ databases">
        <title>Infants hospitalized years apart are colonized by the same room-sourced microbial strains.</title>
        <authorList>
            <person name="Brooks B."/>
            <person name="Olm M.R."/>
            <person name="Firek B.A."/>
            <person name="Baker R."/>
            <person name="Thomas B.C."/>
            <person name="Morowitz M.J."/>
            <person name="Banfield J.F."/>
        </authorList>
    </citation>
    <scope>NUCLEOTIDE SEQUENCE [LARGE SCALE GENOMIC DNA]</scope>
    <source>
        <strain evidence="9">S2_018_000_R2_104</strain>
    </source>
</reference>
<keyword evidence="6 7" id="KW-0694">RNA-binding</keyword>
<dbReference type="GO" id="GO:0042781">
    <property type="term" value="F:3'-tRNA processing endoribonuclease activity"/>
    <property type="evidence" value="ECO:0007669"/>
    <property type="project" value="TreeGrafter"/>
</dbReference>
<dbReference type="GO" id="GO:0004526">
    <property type="term" value="F:ribonuclease P activity"/>
    <property type="evidence" value="ECO:0007669"/>
    <property type="project" value="UniProtKB-UniRule"/>
</dbReference>
<dbReference type="AlphaFoldDB" id="A0A2W5A8I9"/>
<evidence type="ECO:0000256" key="4">
    <source>
        <dbReference type="ARBA" id="ARBA00022759"/>
    </source>
</evidence>
<evidence type="ECO:0000256" key="6">
    <source>
        <dbReference type="ARBA" id="ARBA00022884"/>
    </source>
</evidence>
<evidence type="ECO:0000256" key="3">
    <source>
        <dbReference type="ARBA" id="ARBA00022722"/>
    </source>
</evidence>
<gene>
    <name evidence="7 9" type="primary">rnpA</name>
    <name evidence="9" type="ORF">DI626_00880</name>
</gene>
<dbReference type="HAMAP" id="MF_00227">
    <property type="entry name" value="RNase_P"/>
    <property type="match status" value="1"/>
</dbReference>
<dbReference type="InterPro" id="IPR020539">
    <property type="entry name" value="RNase_P_CS"/>
</dbReference>
<accession>A0A2W5A8I9</accession>
<keyword evidence="3 7" id="KW-0540">Nuclease</keyword>
<keyword evidence="4 7" id="KW-0255">Endonuclease</keyword>
<organism evidence="9 10">
    <name type="scientific">Micavibrio aeruginosavorus</name>
    <dbReference type="NCBI Taxonomy" id="349221"/>
    <lineage>
        <taxon>Bacteria</taxon>
        <taxon>Pseudomonadati</taxon>
        <taxon>Bdellovibrionota</taxon>
        <taxon>Bdellovibrionia</taxon>
        <taxon>Bdellovibrionales</taxon>
        <taxon>Pseudobdellovibrionaceae</taxon>
        <taxon>Micavibrio</taxon>
    </lineage>
</organism>
<evidence type="ECO:0000256" key="1">
    <source>
        <dbReference type="ARBA" id="ARBA00002663"/>
    </source>
</evidence>
<dbReference type="Pfam" id="PF00825">
    <property type="entry name" value="Ribonuclease_P"/>
    <property type="match status" value="1"/>
</dbReference>
<evidence type="ECO:0000313" key="9">
    <source>
        <dbReference type="EMBL" id="PZO88799.1"/>
    </source>
</evidence>
<keyword evidence="2 7" id="KW-0819">tRNA processing</keyword>
<dbReference type="EC" id="3.1.26.5" evidence="7 8"/>
<dbReference type="PANTHER" id="PTHR33992">
    <property type="entry name" value="RIBONUCLEASE P PROTEIN COMPONENT"/>
    <property type="match status" value="1"/>
</dbReference>
<sequence>MKATREELKKLDRLKKRSDFLLVNANAANPGGKWVSKSMIVLAAPNGLDIKRVGFTATKKTDKSAVARNRMKRRLRAVAADVLANNAKTGMDYVLLARQDTVTRPYEELTRDLLWCIRKMGHAVD</sequence>
<dbReference type="Gene3D" id="3.30.230.10">
    <property type="match status" value="1"/>
</dbReference>
<comment type="similarity">
    <text evidence="7">Belongs to the RnpA family.</text>
</comment>
<evidence type="ECO:0000256" key="2">
    <source>
        <dbReference type="ARBA" id="ARBA00022694"/>
    </source>
</evidence>
<dbReference type="EMBL" id="QFNK01000007">
    <property type="protein sequence ID" value="PZO88799.1"/>
    <property type="molecule type" value="Genomic_DNA"/>
</dbReference>
<dbReference type="GO" id="GO:0001682">
    <property type="term" value="P:tRNA 5'-leader removal"/>
    <property type="evidence" value="ECO:0007669"/>
    <property type="project" value="UniProtKB-UniRule"/>
</dbReference>
<dbReference type="PANTHER" id="PTHR33992:SF1">
    <property type="entry name" value="RIBONUCLEASE P PROTEIN COMPONENT"/>
    <property type="match status" value="1"/>
</dbReference>
<dbReference type="SUPFAM" id="SSF54211">
    <property type="entry name" value="Ribosomal protein S5 domain 2-like"/>
    <property type="match status" value="1"/>
</dbReference>